<evidence type="ECO:0000313" key="1">
    <source>
        <dbReference type="EMBL" id="JAH13436.1"/>
    </source>
</evidence>
<reference evidence="1" key="2">
    <citation type="journal article" date="2015" name="Fish Shellfish Immunol.">
        <title>Early steps in the European eel (Anguilla anguilla)-Vibrio vulnificus interaction in the gills: Role of the RtxA13 toxin.</title>
        <authorList>
            <person name="Callol A."/>
            <person name="Pajuelo D."/>
            <person name="Ebbesson L."/>
            <person name="Teles M."/>
            <person name="MacKenzie S."/>
            <person name="Amaro C."/>
        </authorList>
    </citation>
    <scope>NUCLEOTIDE SEQUENCE</scope>
</reference>
<accession>A0A0E9Q988</accession>
<name>A0A0E9Q988_ANGAN</name>
<proteinExistence type="predicted"/>
<organism evidence="1">
    <name type="scientific">Anguilla anguilla</name>
    <name type="common">European freshwater eel</name>
    <name type="synonym">Muraena anguilla</name>
    <dbReference type="NCBI Taxonomy" id="7936"/>
    <lineage>
        <taxon>Eukaryota</taxon>
        <taxon>Metazoa</taxon>
        <taxon>Chordata</taxon>
        <taxon>Craniata</taxon>
        <taxon>Vertebrata</taxon>
        <taxon>Euteleostomi</taxon>
        <taxon>Actinopterygii</taxon>
        <taxon>Neopterygii</taxon>
        <taxon>Teleostei</taxon>
        <taxon>Anguilliformes</taxon>
        <taxon>Anguillidae</taxon>
        <taxon>Anguilla</taxon>
    </lineage>
</organism>
<reference evidence="1" key="1">
    <citation type="submission" date="2014-11" db="EMBL/GenBank/DDBJ databases">
        <authorList>
            <person name="Amaro Gonzalez C."/>
        </authorList>
    </citation>
    <scope>NUCLEOTIDE SEQUENCE</scope>
</reference>
<protein>
    <submittedName>
        <fullName evidence="1">Uncharacterized protein</fullName>
    </submittedName>
</protein>
<dbReference type="AlphaFoldDB" id="A0A0E9Q988"/>
<sequence>MFAPGKLVGFRIHFPFYAIVGKIKTP</sequence>
<dbReference type="EMBL" id="GBXM01095141">
    <property type="protein sequence ID" value="JAH13436.1"/>
    <property type="molecule type" value="Transcribed_RNA"/>
</dbReference>